<dbReference type="Proteomes" id="UP001152484">
    <property type="component" value="Unassembled WGS sequence"/>
</dbReference>
<keyword evidence="4" id="KW-1185">Reference proteome</keyword>
<protein>
    <recommendedName>
        <fullName evidence="1">PORR domain-containing protein</fullName>
    </recommendedName>
</protein>
<name>A0A9P0YIK9_CUSEU</name>
<organism evidence="3 4">
    <name type="scientific">Cuscuta europaea</name>
    <name type="common">European dodder</name>
    <dbReference type="NCBI Taxonomy" id="41803"/>
    <lineage>
        <taxon>Eukaryota</taxon>
        <taxon>Viridiplantae</taxon>
        <taxon>Streptophyta</taxon>
        <taxon>Embryophyta</taxon>
        <taxon>Tracheophyta</taxon>
        <taxon>Spermatophyta</taxon>
        <taxon>Magnoliopsida</taxon>
        <taxon>eudicotyledons</taxon>
        <taxon>Gunneridae</taxon>
        <taxon>Pentapetalae</taxon>
        <taxon>asterids</taxon>
        <taxon>lamiids</taxon>
        <taxon>Solanales</taxon>
        <taxon>Convolvulaceae</taxon>
        <taxon>Cuscuteae</taxon>
        <taxon>Cuscuta</taxon>
        <taxon>Cuscuta subgen. Cuscuta</taxon>
    </lineage>
</organism>
<dbReference type="EMBL" id="CAMAPE010000004">
    <property type="protein sequence ID" value="CAH9058741.1"/>
    <property type="molecule type" value="Genomic_DNA"/>
</dbReference>
<evidence type="ECO:0000313" key="4">
    <source>
        <dbReference type="Proteomes" id="UP001152484"/>
    </source>
</evidence>
<feature type="domain" description="PORR" evidence="1">
    <location>
        <begin position="29"/>
        <end position="364"/>
    </location>
</feature>
<comment type="caution">
    <text evidence="3">The sequence shown here is derived from an EMBL/GenBank/DDBJ whole genome shotgun (WGS) entry which is preliminary data.</text>
</comment>
<dbReference type="PANTHER" id="PTHR31476">
    <property type="entry name" value="PROTEIN WHAT'S THIS FACTOR 1 HOMOLOG, CHLOROPLASTIC"/>
    <property type="match status" value="1"/>
</dbReference>
<evidence type="ECO:0000259" key="1">
    <source>
        <dbReference type="Pfam" id="PF11955"/>
    </source>
</evidence>
<dbReference type="GO" id="GO:0003723">
    <property type="term" value="F:RNA binding"/>
    <property type="evidence" value="ECO:0007669"/>
    <property type="project" value="InterPro"/>
</dbReference>
<proteinExistence type="predicted"/>
<evidence type="ECO:0000313" key="3">
    <source>
        <dbReference type="EMBL" id="CAH9058741.1"/>
    </source>
</evidence>
<evidence type="ECO:0000313" key="2">
    <source>
        <dbReference type="EMBL" id="CAH9058731.1"/>
    </source>
</evidence>
<dbReference type="InterPro" id="IPR045040">
    <property type="entry name" value="PORR_fam"/>
</dbReference>
<dbReference type="InterPro" id="IPR021099">
    <property type="entry name" value="PORR_domain"/>
</dbReference>
<accession>A0A9P0YIK9</accession>
<dbReference type="PANTHER" id="PTHR31476:SF19">
    <property type="entry name" value="UBIQUITIN CARBOXYL-TERMINAL HYDROLASE FAMILY PROTEIN"/>
    <property type="match status" value="1"/>
</dbReference>
<dbReference type="Pfam" id="PF11955">
    <property type="entry name" value="PORR"/>
    <property type="match status" value="1"/>
</dbReference>
<dbReference type="EMBL" id="CAMAPE010000004">
    <property type="protein sequence ID" value="CAH9058731.1"/>
    <property type="molecule type" value="Genomic_DNA"/>
</dbReference>
<gene>
    <name evidence="2" type="ORF">CEURO_LOCUS1302</name>
    <name evidence="3" type="ORF">CEURO_LOCUS1304</name>
</gene>
<sequence length="412" mass="47211">MALSHSKAAVAAKQIRHARTFVNAKVKWVRDPYLDTAVENEKNLKPLLTLKSLILSQPSKTLPLRTISPLKPQLRLPTTALTFIQRYPYVFKIFRPPNSRLSTPHVKLTPKALSLQNEEALITGLSLYRKDVAERLAKLLMLARARRLPLDVIDKFRFDLGLPYDYILSFLPEFPDYFQICDMGFRDPSPSGPQVFGLELVKWRDDLAVSAMEERATSEVSENGKGGHIRFSINLPGGFDLQKRVANWVEEWQNLPYISPYEDAFHLNPSSDQAEKWAVAVIHEMLSLLVSKKTEKENVYSFGDCLGFGMRFKKALAHHPGIFYVSNKISTQTVVLREAFKKNFLTEKHPLIGIRYKYIYLMNLVLRRGIPIHAGALRYRKRLASIKGWNFGAKKKIRKLVMTDGDFYSNDD</sequence>
<dbReference type="AlphaFoldDB" id="A0A9P0YIK9"/>
<reference evidence="3" key="1">
    <citation type="submission" date="2022-07" db="EMBL/GenBank/DDBJ databases">
        <authorList>
            <person name="Macas J."/>
            <person name="Novak P."/>
            <person name="Neumann P."/>
        </authorList>
    </citation>
    <scope>NUCLEOTIDE SEQUENCE</scope>
</reference>
<dbReference type="OrthoDB" id="1892230at2759"/>